<feature type="region of interest" description="Disordered" evidence="3">
    <location>
        <begin position="590"/>
        <end position="610"/>
    </location>
</feature>
<feature type="domain" description="Stealth protein CR2 conserved region 2" evidence="5">
    <location>
        <begin position="184"/>
        <end position="296"/>
    </location>
</feature>
<evidence type="ECO:0000256" key="1">
    <source>
        <dbReference type="ARBA" id="ARBA00007583"/>
    </source>
</evidence>
<keyword evidence="4" id="KW-1133">Transmembrane helix</keyword>
<dbReference type="AlphaFoldDB" id="A0A197JY26"/>
<reference evidence="9 10" key="1">
    <citation type="submission" date="2016-05" db="EMBL/GenBank/DDBJ databases">
        <title>Genome sequencing reveals origins of a unique bacterial endosymbiosis in the earliest lineages of terrestrial Fungi.</title>
        <authorList>
            <consortium name="DOE Joint Genome Institute"/>
            <person name="Uehling J."/>
            <person name="Gryganskyi A."/>
            <person name="Hameed K."/>
            <person name="Tschaplinski T."/>
            <person name="Misztal P."/>
            <person name="Wu S."/>
            <person name="Desiro A."/>
            <person name="Vande Pol N."/>
            <person name="Du Z.-Y."/>
            <person name="Zienkiewicz A."/>
            <person name="Zienkiewicz K."/>
            <person name="Morin E."/>
            <person name="Tisserant E."/>
            <person name="Splivallo R."/>
            <person name="Hainaut M."/>
            <person name="Henrissat B."/>
            <person name="Ohm R."/>
            <person name="Kuo A."/>
            <person name="Yan J."/>
            <person name="Lipzen A."/>
            <person name="Nolan M."/>
            <person name="Labutti K."/>
            <person name="Barry K."/>
            <person name="Goldstein A."/>
            <person name="Labbe J."/>
            <person name="Schadt C."/>
            <person name="Tuskan G."/>
            <person name="Grigoriev I."/>
            <person name="Martin F."/>
            <person name="Vilgalys R."/>
            <person name="Bonito G."/>
        </authorList>
    </citation>
    <scope>NUCLEOTIDE SEQUENCE [LARGE SCALE GENOMIC DNA]</scope>
    <source>
        <strain evidence="9 10">AG-77</strain>
    </source>
</reference>
<evidence type="ECO:0000259" key="7">
    <source>
        <dbReference type="Pfam" id="PF17102"/>
    </source>
</evidence>
<dbReference type="Pfam" id="PF17101">
    <property type="entry name" value="Stealth_CR1"/>
    <property type="match status" value="1"/>
</dbReference>
<feature type="transmembrane region" description="Helical" evidence="4">
    <location>
        <begin position="38"/>
        <end position="60"/>
    </location>
</feature>
<feature type="compositionally biased region" description="Low complexity" evidence="3">
    <location>
        <begin position="590"/>
        <end position="606"/>
    </location>
</feature>
<dbReference type="InterPro" id="IPR047141">
    <property type="entry name" value="Stealth"/>
</dbReference>
<keyword evidence="4" id="KW-0812">Transmembrane</keyword>
<evidence type="ECO:0000259" key="6">
    <source>
        <dbReference type="Pfam" id="PF17101"/>
    </source>
</evidence>
<evidence type="ECO:0000313" key="10">
    <source>
        <dbReference type="Proteomes" id="UP000078512"/>
    </source>
</evidence>
<evidence type="ECO:0000259" key="8">
    <source>
        <dbReference type="Pfam" id="PF17103"/>
    </source>
</evidence>
<feature type="domain" description="Stealth protein CR3 conserved region 3" evidence="7">
    <location>
        <begin position="351"/>
        <end position="402"/>
    </location>
</feature>
<feature type="domain" description="Stealth protein CR4 conserved region 4" evidence="8">
    <location>
        <begin position="667"/>
        <end position="705"/>
    </location>
</feature>
<evidence type="ECO:0008006" key="11">
    <source>
        <dbReference type="Google" id="ProtNLM"/>
    </source>
</evidence>
<dbReference type="GO" id="GO:0016772">
    <property type="term" value="F:transferase activity, transferring phosphorus-containing groups"/>
    <property type="evidence" value="ECO:0007669"/>
    <property type="project" value="InterPro"/>
</dbReference>
<dbReference type="OrthoDB" id="263283at2759"/>
<dbReference type="InterPro" id="IPR021520">
    <property type="entry name" value="Stealth_CR2"/>
</dbReference>
<dbReference type="InterPro" id="IPR031356">
    <property type="entry name" value="Stealth_CR4"/>
</dbReference>
<keyword evidence="10" id="KW-1185">Reference proteome</keyword>
<dbReference type="Pfam" id="PF17103">
    <property type="entry name" value="Stealth_CR4"/>
    <property type="match status" value="1"/>
</dbReference>
<organism evidence="9 10">
    <name type="scientific">Linnemannia elongata AG-77</name>
    <dbReference type="NCBI Taxonomy" id="1314771"/>
    <lineage>
        <taxon>Eukaryota</taxon>
        <taxon>Fungi</taxon>
        <taxon>Fungi incertae sedis</taxon>
        <taxon>Mucoromycota</taxon>
        <taxon>Mortierellomycotina</taxon>
        <taxon>Mortierellomycetes</taxon>
        <taxon>Mortierellales</taxon>
        <taxon>Mortierellaceae</taxon>
        <taxon>Linnemannia</taxon>
    </lineage>
</organism>
<accession>A0A197JY26</accession>
<dbReference type="InterPro" id="IPR031358">
    <property type="entry name" value="Stealth_CR1"/>
</dbReference>
<dbReference type="STRING" id="1314771.A0A197JY26"/>
<proteinExistence type="inferred from homology"/>
<evidence type="ECO:0000313" key="9">
    <source>
        <dbReference type="EMBL" id="OAQ30130.1"/>
    </source>
</evidence>
<dbReference type="Proteomes" id="UP000078512">
    <property type="component" value="Unassembled WGS sequence"/>
</dbReference>
<evidence type="ECO:0000259" key="5">
    <source>
        <dbReference type="Pfam" id="PF11380"/>
    </source>
</evidence>
<dbReference type="PANTHER" id="PTHR24045">
    <property type="match status" value="1"/>
</dbReference>
<evidence type="ECO:0000256" key="4">
    <source>
        <dbReference type="SAM" id="Phobius"/>
    </source>
</evidence>
<dbReference type="Pfam" id="PF17102">
    <property type="entry name" value="Stealth_CR3"/>
    <property type="match status" value="1"/>
</dbReference>
<keyword evidence="2" id="KW-0808">Transferase</keyword>
<dbReference type="InterPro" id="IPR031357">
    <property type="entry name" value="Stealth_CR3"/>
</dbReference>
<feature type="domain" description="Stealth protein CR1 conserved region 1" evidence="6">
    <location>
        <begin position="121"/>
        <end position="144"/>
    </location>
</feature>
<comment type="similarity">
    <text evidence="1">Belongs to the stealth family.</text>
</comment>
<dbReference type="EMBL" id="KV442037">
    <property type="protein sequence ID" value="OAQ30130.1"/>
    <property type="molecule type" value="Genomic_DNA"/>
</dbReference>
<protein>
    <recommendedName>
        <fullName evidence="11">Stealth protein CR3 conserved region 3 domain-containing protein</fullName>
    </recommendedName>
</protein>
<evidence type="ECO:0000256" key="3">
    <source>
        <dbReference type="SAM" id="MobiDB-lite"/>
    </source>
</evidence>
<gene>
    <name evidence="9" type="ORF">K457DRAFT_125304</name>
</gene>
<dbReference type="Pfam" id="PF11380">
    <property type="entry name" value="Stealth_CR2"/>
    <property type="match status" value="1"/>
</dbReference>
<evidence type="ECO:0000256" key="2">
    <source>
        <dbReference type="ARBA" id="ARBA00022679"/>
    </source>
</evidence>
<sequence>MTASPSPQMPLPPSLHPQSIRSKYLALRRQLPCSARSLTLALLVLFITFNLLVYTSYPWLLLLAKPPVLDPELPIDRRESSSWMQAVQHPFAQTPDWTVEWFRRSYLDPSLNETEGQDLIMDVVYTWVNGSDPRLLAIKDEYQDRSPFFQAYRAADEARWSRFRNAGYRTPPPVASVADLTANRFRDMNELKYSVRSVSKYFSHTLFNRIHILTTAVDERNEEVQIPSWLDLESSGDRVRMVPHGAIFDNSSNLPSFNSLAIESQMHHISGVTDVFLYLNDDVFLGREMAAADIWTPLYGFVFHMEPTLLVSPTILPPPQNTLSVGEWNSLQYSNHLLSRQFGPRFRSYLAHVPHVLCTPMLQEIQHIWSEEFAETSSHRFRGEGGAQDVQVSFFMAHYVMERLRETQLTSFWNYRLDANLDGVLDWAERRTFLDRVRTWNEGQAKIAELLNSPQGYKFVSGFNNSLIDHEAHLARLGFPRSGSSDYKLSGLDGYPFMIQANEFELIESLDGTTIPTTSPPSKLDTPYSPYFPVDHRLCYFDIDLCLGPQFSDKSIPALNKTTSTQIFEDLAFTNFQCGDCLLHMLRQSSSPTSSTSSTSKSSSSPGLGSEILPLDTQSPAFRQVIADLNKYNFVIATSTYSFVQLQEPEDARNKLDLIKNREYIEAFFCINDNAGENPTTVDQIRAVFADFLEARFPTPSPWEK</sequence>
<dbReference type="PANTHER" id="PTHR24045:SF0">
    <property type="entry name" value="N-ACETYLGLUCOSAMINE-1-PHOSPHOTRANSFERASE SUBUNITS ALPHA_BETA"/>
    <property type="match status" value="1"/>
</dbReference>
<keyword evidence="4" id="KW-0472">Membrane</keyword>
<name>A0A197JY26_9FUNG</name>